<dbReference type="RefSeq" id="WP_173906063.1">
    <property type="nucleotide sequence ID" value="NZ_JAAITT010000014.1"/>
</dbReference>
<evidence type="ECO:0008006" key="3">
    <source>
        <dbReference type="Google" id="ProtNLM"/>
    </source>
</evidence>
<evidence type="ECO:0000313" key="1">
    <source>
        <dbReference type="EMBL" id="NSJ49393.1"/>
    </source>
</evidence>
<organism evidence="1 2">
    <name type="scientific">Enterocloster aldenensis</name>
    <dbReference type="NCBI Taxonomy" id="358742"/>
    <lineage>
        <taxon>Bacteria</taxon>
        <taxon>Bacillati</taxon>
        <taxon>Bacillota</taxon>
        <taxon>Clostridia</taxon>
        <taxon>Lachnospirales</taxon>
        <taxon>Lachnospiraceae</taxon>
        <taxon>Enterocloster</taxon>
    </lineage>
</organism>
<comment type="caution">
    <text evidence="1">The sequence shown here is derived from an EMBL/GenBank/DDBJ whole genome shotgun (WGS) entry which is preliminary data.</text>
</comment>
<dbReference type="EMBL" id="JAAITT010000014">
    <property type="protein sequence ID" value="NSJ49393.1"/>
    <property type="molecule type" value="Genomic_DNA"/>
</dbReference>
<dbReference type="InterPro" id="IPR036457">
    <property type="entry name" value="PPM-type-like_dom_sf"/>
</dbReference>
<sequence length="267" mass="31117">MNNIYFTQFTQKNTIWKDKPNEDYILIDEIKKIYIILDGVTRDMIKGRYPNPSPSEKVTHLISNSIYEYIKNNMRYSQSHEDIENLLMKSIEFGNNNIREFTTDKQFDFMPGAVGIASMIVDETFYYAYIGDCIGLKISENNSIIFTEKQTDLIQKFKPYFTQRAIREEICNNPNHPYAYGVINGDEKAIAFVKTGYFKLDKNVQIILATDGMESYLMHNIKPPYKIYNAKELVIESNKFSNTEHEDDKSIIVINSSVSLAYIIWSY</sequence>
<dbReference type="Proteomes" id="UP000669239">
    <property type="component" value="Unassembled WGS sequence"/>
</dbReference>
<gene>
    <name evidence="1" type="ORF">G5B36_11840</name>
</gene>
<protein>
    <recommendedName>
        <fullName evidence="3">PPM-type phosphatase domain-containing protein</fullName>
    </recommendedName>
</protein>
<reference evidence="1 2" key="1">
    <citation type="journal article" date="2020" name="Cell Host Microbe">
        <title>Functional and Genomic Variation between Human-Derived Isolates of Lachnospiraceae Reveals Inter- and Intra-Species Diversity.</title>
        <authorList>
            <person name="Sorbara M.T."/>
            <person name="Littmann E.R."/>
            <person name="Fontana E."/>
            <person name="Moody T.U."/>
            <person name="Kohout C.E."/>
            <person name="Gjonbalaj M."/>
            <person name="Eaton V."/>
            <person name="Seok R."/>
            <person name="Leiner I.M."/>
            <person name="Pamer E.G."/>
        </authorList>
    </citation>
    <scope>NUCLEOTIDE SEQUENCE [LARGE SCALE GENOMIC DNA]</scope>
    <source>
        <strain evidence="1 2">MSK.1.17</strain>
    </source>
</reference>
<name>A0ABX2HKB4_9FIRM</name>
<dbReference type="Gene3D" id="3.60.40.10">
    <property type="entry name" value="PPM-type phosphatase domain"/>
    <property type="match status" value="1"/>
</dbReference>
<evidence type="ECO:0000313" key="2">
    <source>
        <dbReference type="Proteomes" id="UP000669239"/>
    </source>
</evidence>
<proteinExistence type="predicted"/>
<dbReference type="SUPFAM" id="SSF81606">
    <property type="entry name" value="PP2C-like"/>
    <property type="match status" value="1"/>
</dbReference>
<keyword evidence="2" id="KW-1185">Reference proteome</keyword>
<accession>A0ABX2HKB4</accession>